<keyword evidence="2" id="KW-0472">Membrane</keyword>
<dbReference type="EMBL" id="HBIV01028872">
    <property type="protein sequence ID" value="CAE0669008.1"/>
    <property type="molecule type" value="Transcribed_RNA"/>
</dbReference>
<gene>
    <name evidence="3" type="ORF">LGLO00237_LOCUS20635</name>
</gene>
<feature type="compositionally biased region" description="Polar residues" evidence="1">
    <location>
        <begin position="137"/>
        <end position="146"/>
    </location>
</feature>
<organism evidence="3">
    <name type="scientific">Lotharella globosa</name>
    <dbReference type="NCBI Taxonomy" id="91324"/>
    <lineage>
        <taxon>Eukaryota</taxon>
        <taxon>Sar</taxon>
        <taxon>Rhizaria</taxon>
        <taxon>Cercozoa</taxon>
        <taxon>Chlorarachniophyceae</taxon>
        <taxon>Lotharella</taxon>
    </lineage>
</organism>
<protein>
    <submittedName>
        <fullName evidence="3">Uncharacterized protein</fullName>
    </submittedName>
</protein>
<keyword evidence="2" id="KW-0812">Transmembrane</keyword>
<dbReference type="AlphaFoldDB" id="A0A7S4DTD9"/>
<keyword evidence="2" id="KW-1133">Transmembrane helix</keyword>
<sequence length="241" mass="25567">MWNAYNVLEDTVSVPRLKAKHRMVVLGVLLTQAQGIIIQIFLQIFGGGALKDPACVKAFLLALAVNIEMLVLSLFYLRNYSAIDLMAWSKLSGVPGGVVVPRLHGVSGAVRNDVEEMKDANLLTAPLVQGDREGRSNSRASMSSATKPPRPAAAKSIQTPTNPAVAIVPHYTRLSTNEDTEVASDAKVSGERGPSSVRSPSVPQRESSSAGGGIAPAEKESEVQFQTSPVRSNADGLLPVL</sequence>
<evidence type="ECO:0000256" key="1">
    <source>
        <dbReference type="SAM" id="MobiDB-lite"/>
    </source>
</evidence>
<reference evidence="3" key="1">
    <citation type="submission" date="2021-01" db="EMBL/GenBank/DDBJ databases">
        <authorList>
            <person name="Corre E."/>
            <person name="Pelletier E."/>
            <person name="Niang G."/>
            <person name="Scheremetjew M."/>
            <person name="Finn R."/>
            <person name="Kale V."/>
            <person name="Holt S."/>
            <person name="Cochrane G."/>
            <person name="Meng A."/>
            <person name="Brown T."/>
            <person name="Cohen L."/>
        </authorList>
    </citation>
    <scope>NUCLEOTIDE SEQUENCE</scope>
    <source>
        <strain evidence="3">CCCM811</strain>
    </source>
</reference>
<feature type="compositionally biased region" description="Low complexity" evidence="1">
    <location>
        <begin position="191"/>
        <end position="209"/>
    </location>
</feature>
<name>A0A7S4DTD9_9EUKA</name>
<proteinExistence type="predicted"/>
<evidence type="ECO:0000313" key="3">
    <source>
        <dbReference type="EMBL" id="CAE0669008.1"/>
    </source>
</evidence>
<evidence type="ECO:0000256" key="2">
    <source>
        <dbReference type="SAM" id="Phobius"/>
    </source>
</evidence>
<feature type="transmembrane region" description="Helical" evidence="2">
    <location>
        <begin position="58"/>
        <end position="77"/>
    </location>
</feature>
<accession>A0A7S4DTD9</accession>
<feature type="transmembrane region" description="Helical" evidence="2">
    <location>
        <begin position="23"/>
        <end position="46"/>
    </location>
</feature>
<feature type="region of interest" description="Disordered" evidence="1">
    <location>
        <begin position="121"/>
        <end position="241"/>
    </location>
</feature>